<dbReference type="AlphaFoldDB" id="A0A4Z0Q1U1"/>
<comment type="similarity">
    <text evidence="8">Belongs to the anion channel-forming bestrophin (TC 1.A.46) family.</text>
</comment>
<evidence type="ECO:0000256" key="6">
    <source>
        <dbReference type="ARBA" id="ARBA00023065"/>
    </source>
</evidence>
<comment type="subcellular location">
    <subcellularLocation>
        <location evidence="1">Cell membrane</location>
        <topology evidence="1">Multi-pass membrane protein</topology>
    </subcellularLocation>
</comment>
<evidence type="ECO:0000313" key="10">
    <source>
        <dbReference type="EMBL" id="TGE23574.1"/>
    </source>
</evidence>
<organism evidence="10 11">
    <name type="scientific">Hymenobacter metallicola</name>
    <dbReference type="NCBI Taxonomy" id="2563114"/>
    <lineage>
        <taxon>Bacteria</taxon>
        <taxon>Pseudomonadati</taxon>
        <taxon>Bacteroidota</taxon>
        <taxon>Cytophagia</taxon>
        <taxon>Cytophagales</taxon>
        <taxon>Hymenobacteraceae</taxon>
        <taxon>Hymenobacter</taxon>
    </lineage>
</organism>
<dbReference type="Proteomes" id="UP000298471">
    <property type="component" value="Unassembled WGS sequence"/>
</dbReference>
<keyword evidence="11" id="KW-1185">Reference proteome</keyword>
<feature type="transmembrane region" description="Helical" evidence="9">
    <location>
        <begin position="57"/>
        <end position="77"/>
    </location>
</feature>
<evidence type="ECO:0000256" key="9">
    <source>
        <dbReference type="SAM" id="Phobius"/>
    </source>
</evidence>
<evidence type="ECO:0008006" key="12">
    <source>
        <dbReference type="Google" id="ProtNLM"/>
    </source>
</evidence>
<dbReference type="EMBL" id="SRMB01000004">
    <property type="protein sequence ID" value="TGE23574.1"/>
    <property type="molecule type" value="Genomic_DNA"/>
</dbReference>
<dbReference type="InterPro" id="IPR044669">
    <property type="entry name" value="YneE/VCCN1/2-like"/>
</dbReference>
<evidence type="ECO:0000256" key="5">
    <source>
        <dbReference type="ARBA" id="ARBA00022989"/>
    </source>
</evidence>
<dbReference type="GO" id="GO:0005886">
    <property type="term" value="C:plasma membrane"/>
    <property type="evidence" value="ECO:0007669"/>
    <property type="project" value="UniProtKB-SubCell"/>
</dbReference>
<evidence type="ECO:0000256" key="3">
    <source>
        <dbReference type="ARBA" id="ARBA00022475"/>
    </source>
</evidence>
<protein>
    <recommendedName>
        <fullName evidence="12">Bestrophin</fullName>
    </recommendedName>
</protein>
<evidence type="ECO:0000256" key="1">
    <source>
        <dbReference type="ARBA" id="ARBA00004651"/>
    </source>
</evidence>
<evidence type="ECO:0000256" key="2">
    <source>
        <dbReference type="ARBA" id="ARBA00022448"/>
    </source>
</evidence>
<sequence>MIVYEPGDWWKALWHFHKSKTLWVLLGRVALVGLYVAAVAVAQLHYFQFEFEVEREYFSFLGILLSLLLVFRTNTAYDRYYEGRRQWGSLISACRNLAAILGAALPAEAAGHRVFYARMLSNFALALEGHLRENVEYDKLEQVEGVTPEALRDADHLPTKLATLLQASYERLHDAGELQPVHLLQLQPYHGTLLDAASACERIRSTPIPFSYSFFIKGFITVFILMLPFVLLDTYGYFTIPIVLIGAYALLGLELIGEEIENPFRKQSNDLPLTQLANRIRVSVHEALGVDLPGYKKALADLPYTIVH</sequence>
<accession>A0A4Z0Q1U1</accession>
<comment type="caution">
    <text evidence="10">The sequence shown here is derived from an EMBL/GenBank/DDBJ whole genome shotgun (WGS) entry which is preliminary data.</text>
</comment>
<keyword evidence="2" id="KW-0813">Transport</keyword>
<dbReference type="RefSeq" id="WP_135397410.1">
    <property type="nucleotide sequence ID" value="NZ_SRMB01000004.1"/>
</dbReference>
<gene>
    <name evidence="10" type="ORF">E5K02_20535</name>
</gene>
<reference evidence="10 11" key="1">
    <citation type="submission" date="2019-04" db="EMBL/GenBank/DDBJ databases">
        <authorList>
            <person name="Feng G."/>
            <person name="Zhang J."/>
            <person name="Zhu H."/>
        </authorList>
    </citation>
    <scope>NUCLEOTIDE SEQUENCE [LARGE SCALE GENOMIC DNA]</scope>
    <source>
        <strain evidence="10 11">9PBR-1</strain>
    </source>
</reference>
<dbReference type="OrthoDB" id="445589at2"/>
<evidence type="ECO:0000256" key="8">
    <source>
        <dbReference type="ARBA" id="ARBA00034708"/>
    </source>
</evidence>
<dbReference type="PANTHER" id="PTHR33281:SF19">
    <property type="entry name" value="VOLTAGE-DEPENDENT ANION CHANNEL-FORMING PROTEIN YNEE"/>
    <property type="match status" value="1"/>
</dbReference>
<evidence type="ECO:0000256" key="7">
    <source>
        <dbReference type="ARBA" id="ARBA00023136"/>
    </source>
</evidence>
<feature type="transmembrane region" description="Helical" evidence="9">
    <location>
        <begin position="237"/>
        <end position="256"/>
    </location>
</feature>
<keyword evidence="3" id="KW-1003">Cell membrane</keyword>
<feature type="transmembrane region" description="Helical" evidence="9">
    <location>
        <begin position="21"/>
        <end position="45"/>
    </location>
</feature>
<proteinExistence type="inferred from homology"/>
<keyword evidence="4 9" id="KW-0812">Transmembrane</keyword>
<dbReference type="PANTHER" id="PTHR33281">
    <property type="entry name" value="UPF0187 PROTEIN YNEE"/>
    <property type="match status" value="1"/>
</dbReference>
<evidence type="ECO:0000313" key="11">
    <source>
        <dbReference type="Proteomes" id="UP000298471"/>
    </source>
</evidence>
<keyword evidence="7 9" id="KW-0472">Membrane</keyword>
<keyword evidence="5 9" id="KW-1133">Transmembrane helix</keyword>
<keyword evidence="6" id="KW-0406">Ion transport</keyword>
<dbReference type="GO" id="GO:0005254">
    <property type="term" value="F:chloride channel activity"/>
    <property type="evidence" value="ECO:0007669"/>
    <property type="project" value="InterPro"/>
</dbReference>
<evidence type="ECO:0000256" key="4">
    <source>
        <dbReference type="ARBA" id="ARBA00022692"/>
    </source>
</evidence>
<dbReference type="Pfam" id="PF25539">
    <property type="entry name" value="Bestrophin_2"/>
    <property type="match status" value="1"/>
</dbReference>
<feature type="transmembrane region" description="Helical" evidence="9">
    <location>
        <begin position="212"/>
        <end position="231"/>
    </location>
</feature>
<name>A0A4Z0Q1U1_9BACT</name>